<keyword evidence="1" id="KW-0812">Transmembrane</keyword>
<dbReference type="Proteomes" id="UP001428774">
    <property type="component" value="Unassembled WGS sequence"/>
</dbReference>
<proteinExistence type="predicted"/>
<accession>A0AAW9SGF7</accession>
<evidence type="ECO:0000313" key="3">
    <source>
        <dbReference type="EMBL" id="MEN9059833.1"/>
    </source>
</evidence>
<feature type="chain" id="PRO_5043376207" evidence="2">
    <location>
        <begin position="28"/>
        <end position="93"/>
    </location>
</feature>
<keyword evidence="1" id="KW-0472">Membrane</keyword>
<evidence type="ECO:0000256" key="2">
    <source>
        <dbReference type="SAM" id="SignalP"/>
    </source>
</evidence>
<dbReference type="AlphaFoldDB" id="A0AAW9SGF7"/>
<sequence length="93" mass="10250">MSAKTITSLVAAAAMAASLTVATPADALNQDQRNIVGGIALGVLGTLAFQHGKRTYQQRSYRQQPRYQQPQHQNVCYNPVKVWRHGKLVTVCR</sequence>
<dbReference type="RefSeq" id="WP_347164976.1">
    <property type="nucleotide sequence ID" value="NZ_JBDNCH010000002.1"/>
</dbReference>
<dbReference type="EMBL" id="JBDNCH010000002">
    <property type="protein sequence ID" value="MEN9059833.1"/>
    <property type="molecule type" value="Genomic_DNA"/>
</dbReference>
<keyword evidence="4" id="KW-1185">Reference proteome</keyword>
<feature type="transmembrane region" description="Helical" evidence="1">
    <location>
        <begin position="32"/>
        <end position="49"/>
    </location>
</feature>
<gene>
    <name evidence="3" type="ORF">ABFB10_01080</name>
</gene>
<evidence type="ECO:0000313" key="4">
    <source>
        <dbReference type="Proteomes" id="UP001428774"/>
    </source>
</evidence>
<keyword evidence="1" id="KW-1133">Transmembrane helix</keyword>
<reference evidence="3 4" key="1">
    <citation type="submission" date="2024-05" db="EMBL/GenBank/DDBJ databases">
        <title>Genome sequence of Ponticoccus litoralis KCCM 90028.</title>
        <authorList>
            <person name="Kim J.M."/>
            <person name="Lee J.K."/>
            <person name="Choi B.J."/>
            <person name="Bayburt H."/>
            <person name="Baek J.H."/>
            <person name="Jeon C.O."/>
        </authorList>
    </citation>
    <scope>NUCLEOTIDE SEQUENCE [LARGE SCALE GENOMIC DNA]</scope>
    <source>
        <strain evidence="3 4">KCCM 90028</strain>
    </source>
</reference>
<protein>
    <submittedName>
        <fullName evidence="3">Uncharacterized protein</fullName>
    </submittedName>
</protein>
<feature type="signal peptide" evidence="2">
    <location>
        <begin position="1"/>
        <end position="27"/>
    </location>
</feature>
<keyword evidence="2" id="KW-0732">Signal</keyword>
<evidence type="ECO:0000256" key="1">
    <source>
        <dbReference type="SAM" id="Phobius"/>
    </source>
</evidence>
<organism evidence="3 4">
    <name type="scientific">Ponticoccus litoralis</name>
    <dbReference type="NCBI Taxonomy" id="422297"/>
    <lineage>
        <taxon>Bacteria</taxon>
        <taxon>Pseudomonadati</taxon>
        <taxon>Pseudomonadota</taxon>
        <taxon>Alphaproteobacteria</taxon>
        <taxon>Rhodobacterales</taxon>
        <taxon>Roseobacteraceae</taxon>
        <taxon>Ponticoccus</taxon>
    </lineage>
</organism>
<comment type="caution">
    <text evidence="3">The sequence shown here is derived from an EMBL/GenBank/DDBJ whole genome shotgun (WGS) entry which is preliminary data.</text>
</comment>
<name>A0AAW9SGF7_9RHOB</name>